<dbReference type="VEuPathDB" id="FungiDB:HMPREF1541_03532"/>
<dbReference type="GO" id="GO:0005634">
    <property type="term" value="C:nucleus"/>
    <property type="evidence" value="ECO:0007669"/>
    <property type="project" value="TreeGrafter"/>
</dbReference>
<evidence type="ECO:0000313" key="8">
    <source>
        <dbReference type="Proteomes" id="UP000030752"/>
    </source>
</evidence>
<protein>
    <recommendedName>
        <fullName evidence="6">C2H2-type domain-containing protein</fullName>
    </recommendedName>
</protein>
<feature type="compositionally biased region" description="Basic and acidic residues" evidence="5">
    <location>
        <begin position="191"/>
        <end position="207"/>
    </location>
</feature>
<dbReference type="Gene3D" id="1.10.8.10">
    <property type="entry name" value="DNA helicase RuvA subunit, C-terminal domain"/>
    <property type="match status" value="1"/>
</dbReference>
<evidence type="ECO:0000256" key="4">
    <source>
        <dbReference type="PROSITE-ProRule" id="PRU00042"/>
    </source>
</evidence>
<proteinExistence type="predicted"/>
<dbReference type="GO" id="GO:0032435">
    <property type="term" value="P:negative regulation of proteasomal ubiquitin-dependent protein catabolic process"/>
    <property type="evidence" value="ECO:0007669"/>
    <property type="project" value="TreeGrafter"/>
</dbReference>
<dbReference type="InterPro" id="IPR009060">
    <property type="entry name" value="UBA-like_sf"/>
</dbReference>
<dbReference type="InterPro" id="IPR029071">
    <property type="entry name" value="Ubiquitin-like_domsf"/>
</dbReference>
<keyword evidence="4" id="KW-0479">Metal-binding</keyword>
<name>W2RYL4_CYPE1</name>
<dbReference type="GO" id="GO:0008270">
    <property type="term" value="F:zinc ion binding"/>
    <property type="evidence" value="ECO:0007669"/>
    <property type="project" value="UniProtKB-KW"/>
</dbReference>
<dbReference type="Pfam" id="PF00627">
    <property type="entry name" value="UBA"/>
    <property type="match status" value="1"/>
</dbReference>
<dbReference type="EMBL" id="KB822719">
    <property type="protein sequence ID" value="ETN41596.1"/>
    <property type="molecule type" value="Genomic_DNA"/>
</dbReference>
<keyword evidence="4" id="KW-0862">Zinc</keyword>
<dbReference type="Gene3D" id="3.10.20.90">
    <property type="entry name" value="Phosphatidylinositol 3-kinase Catalytic Subunit, Chain A, domain 1"/>
    <property type="match status" value="1"/>
</dbReference>
<dbReference type="GO" id="GO:0036435">
    <property type="term" value="F:K48-linked polyubiquitin modification-dependent protein binding"/>
    <property type="evidence" value="ECO:0007669"/>
    <property type="project" value="TreeGrafter"/>
</dbReference>
<dbReference type="Pfam" id="PF24560">
    <property type="entry name" value="zf-C2H2_OTU1_C"/>
    <property type="match status" value="1"/>
</dbReference>
<keyword evidence="3" id="KW-0175">Coiled coil</keyword>
<dbReference type="InterPro" id="IPR057766">
    <property type="entry name" value="Znf-C2H2_OTU1-like_C"/>
</dbReference>
<dbReference type="Proteomes" id="UP000030752">
    <property type="component" value="Unassembled WGS sequence"/>
</dbReference>
<dbReference type="Pfam" id="PF00789">
    <property type="entry name" value="UBX"/>
    <property type="match status" value="1"/>
</dbReference>
<dbReference type="GeneID" id="19970871"/>
<dbReference type="InterPro" id="IPR013087">
    <property type="entry name" value="Znf_C2H2_type"/>
</dbReference>
<evidence type="ECO:0000256" key="3">
    <source>
        <dbReference type="ARBA" id="ARBA00023054"/>
    </source>
</evidence>
<dbReference type="PANTHER" id="PTHR46340">
    <property type="entry name" value="UBX DOMAIN-CONTAINING PROTEIN 1"/>
    <property type="match status" value="1"/>
</dbReference>
<dbReference type="InParanoid" id="W2RYL4"/>
<dbReference type="OrthoDB" id="10254930at2759"/>
<dbReference type="PROSITE" id="PS00028">
    <property type="entry name" value="ZINC_FINGER_C2H2_1"/>
    <property type="match status" value="1"/>
</dbReference>
<dbReference type="SUPFAM" id="SSF46934">
    <property type="entry name" value="UBA-like"/>
    <property type="match status" value="1"/>
</dbReference>
<evidence type="ECO:0000256" key="5">
    <source>
        <dbReference type="SAM" id="MobiDB-lite"/>
    </source>
</evidence>
<accession>W2RYL4</accession>
<dbReference type="SUPFAM" id="SSF54236">
    <property type="entry name" value="Ubiquitin-like"/>
    <property type="match status" value="1"/>
</dbReference>
<feature type="domain" description="C2H2-type" evidence="6">
    <location>
        <begin position="71"/>
        <end position="100"/>
    </location>
</feature>
<dbReference type="InterPro" id="IPR015940">
    <property type="entry name" value="UBA"/>
</dbReference>
<dbReference type="PROSITE" id="PS50157">
    <property type="entry name" value="ZINC_FINGER_C2H2_2"/>
    <property type="match status" value="1"/>
</dbReference>
<dbReference type="GO" id="GO:1903094">
    <property type="term" value="P:negative regulation of protein K48-linked deubiquitination"/>
    <property type="evidence" value="ECO:0007669"/>
    <property type="project" value="TreeGrafter"/>
</dbReference>
<comment type="subcellular location">
    <subcellularLocation>
        <location evidence="1">Cytoplasm</location>
    </subcellularLocation>
</comment>
<evidence type="ECO:0000259" key="6">
    <source>
        <dbReference type="PROSITE" id="PS50157"/>
    </source>
</evidence>
<feature type="region of interest" description="Disordered" evidence="5">
    <location>
        <begin position="119"/>
        <end position="238"/>
    </location>
</feature>
<evidence type="ECO:0000313" key="7">
    <source>
        <dbReference type="EMBL" id="ETN41596.1"/>
    </source>
</evidence>
<feature type="compositionally biased region" description="Basic and acidic residues" evidence="5">
    <location>
        <begin position="133"/>
        <end position="184"/>
    </location>
</feature>
<dbReference type="eggNOG" id="KOG2689">
    <property type="taxonomic scope" value="Eukaryota"/>
</dbReference>
<reference evidence="7 8" key="1">
    <citation type="submission" date="2013-03" db="EMBL/GenBank/DDBJ databases">
        <title>The Genome Sequence of Phialophora europaea CBS 101466.</title>
        <authorList>
            <consortium name="The Broad Institute Genomics Platform"/>
            <person name="Cuomo C."/>
            <person name="de Hoog S."/>
            <person name="Gorbushina A."/>
            <person name="Walker B."/>
            <person name="Young S.K."/>
            <person name="Zeng Q."/>
            <person name="Gargeya S."/>
            <person name="Fitzgerald M."/>
            <person name="Haas B."/>
            <person name="Abouelleil A."/>
            <person name="Allen A.W."/>
            <person name="Alvarado L."/>
            <person name="Arachchi H.M."/>
            <person name="Berlin A.M."/>
            <person name="Chapman S.B."/>
            <person name="Gainer-Dewar J."/>
            <person name="Goldberg J."/>
            <person name="Griggs A."/>
            <person name="Gujja S."/>
            <person name="Hansen M."/>
            <person name="Howarth C."/>
            <person name="Imamovic A."/>
            <person name="Ireland A."/>
            <person name="Larimer J."/>
            <person name="McCowan C."/>
            <person name="Murphy C."/>
            <person name="Pearson M."/>
            <person name="Poon T.W."/>
            <person name="Priest M."/>
            <person name="Roberts A."/>
            <person name="Saif S."/>
            <person name="Shea T."/>
            <person name="Sisk P."/>
            <person name="Sykes S."/>
            <person name="Wortman J."/>
            <person name="Nusbaum C."/>
            <person name="Birren B."/>
        </authorList>
    </citation>
    <scope>NUCLEOTIDE SEQUENCE [LARGE SCALE GENOMIC DNA]</scope>
    <source>
        <strain evidence="7 8">CBS 101466</strain>
    </source>
</reference>
<sequence length="310" mass="34246">MATTSDYDQLVDMGFDAEKSKLALQKTGGLTEAIDWLDKNADKSIDEIKADDVAASDATAQEAAAAAAKSYVCNECGKKFRSTAEAEYHASKTEHTDFSESTDEIAPLTEEERVAKLAQLKEKMAAKRAAQAEQDKIDAKRNEQISRKKTKESEDIKEQLRAKEQIKEAEQKRKDKQDDIDAKKRIQAKIAADKEERRLKAEREKAARAGVAPPPQPAASAPVASAPTTSKPASEYTETRLRLQTSGGNIMKAFPVETTLFEVATAVGDEIGRDVESFTQNFPRKVFDKEYFDQTLKELKLVPSASLIVK</sequence>
<dbReference type="HOGENOM" id="CLU_047594_0_0_1"/>
<keyword evidence="2" id="KW-0963">Cytoplasm</keyword>
<organism evidence="7 8">
    <name type="scientific">Cyphellophora europaea (strain CBS 101466)</name>
    <name type="common">Phialophora europaea</name>
    <dbReference type="NCBI Taxonomy" id="1220924"/>
    <lineage>
        <taxon>Eukaryota</taxon>
        <taxon>Fungi</taxon>
        <taxon>Dikarya</taxon>
        <taxon>Ascomycota</taxon>
        <taxon>Pezizomycotina</taxon>
        <taxon>Eurotiomycetes</taxon>
        <taxon>Chaetothyriomycetidae</taxon>
        <taxon>Chaetothyriales</taxon>
        <taxon>Cyphellophoraceae</taxon>
        <taxon>Cyphellophora</taxon>
    </lineage>
</organism>
<dbReference type="AlphaFoldDB" id="W2RYL4"/>
<dbReference type="InterPro" id="IPR001012">
    <property type="entry name" value="UBX_dom"/>
</dbReference>
<keyword evidence="8" id="KW-1185">Reference proteome</keyword>
<dbReference type="PANTHER" id="PTHR46340:SF1">
    <property type="entry name" value="UBX DOMAIN-CONTAINING PROTEIN 1"/>
    <property type="match status" value="1"/>
</dbReference>
<evidence type="ECO:0000256" key="2">
    <source>
        <dbReference type="ARBA" id="ARBA00022490"/>
    </source>
</evidence>
<feature type="compositionally biased region" description="Low complexity" evidence="5">
    <location>
        <begin position="218"/>
        <end position="234"/>
    </location>
</feature>
<keyword evidence="4" id="KW-0863">Zinc-finger</keyword>
<dbReference type="STRING" id="1220924.W2RYL4"/>
<evidence type="ECO:0000256" key="1">
    <source>
        <dbReference type="ARBA" id="ARBA00004496"/>
    </source>
</evidence>
<dbReference type="GO" id="GO:0031397">
    <property type="term" value="P:negative regulation of protein ubiquitination"/>
    <property type="evidence" value="ECO:0007669"/>
    <property type="project" value="TreeGrafter"/>
</dbReference>
<dbReference type="RefSeq" id="XP_008716105.1">
    <property type="nucleotide sequence ID" value="XM_008717883.1"/>
</dbReference>
<dbReference type="GO" id="GO:0005737">
    <property type="term" value="C:cytoplasm"/>
    <property type="evidence" value="ECO:0007669"/>
    <property type="project" value="UniProtKB-SubCell"/>
</dbReference>
<gene>
    <name evidence="7" type="ORF">HMPREF1541_03532</name>
</gene>